<proteinExistence type="predicted"/>
<protein>
    <submittedName>
        <fullName evidence="3">Uncharacterized protein</fullName>
    </submittedName>
</protein>
<dbReference type="Proteomes" id="UP000737018">
    <property type="component" value="Unassembled WGS sequence"/>
</dbReference>
<sequence length="348" mass="38847">MGETNTVRFARACPSYTKLAWLTNHTQELQGTSKGTSRDTATIVVAVVVVVVVVAAAAAATTQPHREKDTHTPSGRPPPPVGCHRFAGRSAVQVSTMILPQDQPGSIPRRCRRRPEAQARPRARKGADERGDRAGQSDDARLVRWQRGPEAPNPHNVLHPRPRARPRGPQQQRRGDARVGREDGFKVLPTPRKEHRLGTNQLEGRVPSRQVCNTGTRIAFEAPSDARNNADWEHAGQFDARARSLPSHATLPPLTRYHARWSPWDWPRAAMGETNTVRFARACPSYTKLAWLTNHAHALQVPARMGRRHAEARWSPWDLLRAAMGETNTVRFARACPSYTIKKSQKCH</sequence>
<comment type="caution">
    <text evidence="3">The sequence shown here is derived from an EMBL/GenBank/DDBJ whole genome shotgun (WGS) entry which is preliminary data.</text>
</comment>
<feature type="compositionally biased region" description="Basic and acidic residues" evidence="1">
    <location>
        <begin position="173"/>
        <end position="183"/>
    </location>
</feature>
<evidence type="ECO:0000256" key="1">
    <source>
        <dbReference type="SAM" id="MobiDB-lite"/>
    </source>
</evidence>
<feature type="transmembrane region" description="Helical" evidence="2">
    <location>
        <begin position="41"/>
        <end position="60"/>
    </location>
</feature>
<name>A0A8J4VPN2_9ROSI</name>
<gene>
    <name evidence="3" type="ORF">CMV_018190</name>
</gene>
<evidence type="ECO:0000313" key="3">
    <source>
        <dbReference type="EMBL" id="KAF3956714.1"/>
    </source>
</evidence>
<dbReference type="EMBL" id="JRKL02003011">
    <property type="protein sequence ID" value="KAF3956714.1"/>
    <property type="molecule type" value="Genomic_DNA"/>
</dbReference>
<evidence type="ECO:0000256" key="2">
    <source>
        <dbReference type="SAM" id="Phobius"/>
    </source>
</evidence>
<feature type="compositionally biased region" description="Basic and acidic residues" evidence="1">
    <location>
        <begin position="114"/>
        <end position="142"/>
    </location>
</feature>
<dbReference type="AlphaFoldDB" id="A0A8J4VPN2"/>
<reference evidence="3" key="1">
    <citation type="submission" date="2020-03" db="EMBL/GenBank/DDBJ databases">
        <title>Castanea mollissima Vanexum genome sequencing.</title>
        <authorList>
            <person name="Staton M."/>
        </authorList>
    </citation>
    <scope>NUCLEOTIDE SEQUENCE</scope>
    <source>
        <tissue evidence="3">Leaf</tissue>
    </source>
</reference>
<keyword evidence="2" id="KW-0472">Membrane</keyword>
<keyword evidence="2" id="KW-0812">Transmembrane</keyword>
<feature type="region of interest" description="Disordered" evidence="1">
    <location>
        <begin position="61"/>
        <end position="83"/>
    </location>
</feature>
<organism evidence="3 4">
    <name type="scientific">Castanea mollissima</name>
    <name type="common">Chinese chestnut</name>
    <dbReference type="NCBI Taxonomy" id="60419"/>
    <lineage>
        <taxon>Eukaryota</taxon>
        <taxon>Viridiplantae</taxon>
        <taxon>Streptophyta</taxon>
        <taxon>Embryophyta</taxon>
        <taxon>Tracheophyta</taxon>
        <taxon>Spermatophyta</taxon>
        <taxon>Magnoliopsida</taxon>
        <taxon>eudicotyledons</taxon>
        <taxon>Gunneridae</taxon>
        <taxon>Pentapetalae</taxon>
        <taxon>rosids</taxon>
        <taxon>fabids</taxon>
        <taxon>Fagales</taxon>
        <taxon>Fagaceae</taxon>
        <taxon>Castanea</taxon>
    </lineage>
</organism>
<feature type="region of interest" description="Disordered" evidence="1">
    <location>
        <begin position="97"/>
        <end position="183"/>
    </location>
</feature>
<keyword evidence="2" id="KW-1133">Transmembrane helix</keyword>
<evidence type="ECO:0000313" key="4">
    <source>
        <dbReference type="Proteomes" id="UP000737018"/>
    </source>
</evidence>
<accession>A0A8J4VPN2</accession>
<keyword evidence="4" id="KW-1185">Reference proteome</keyword>